<evidence type="ECO:0000256" key="1">
    <source>
        <dbReference type="SAM" id="Coils"/>
    </source>
</evidence>
<reference evidence="7 12" key="5">
    <citation type="submission" date="2020-12" db="EMBL/GenBank/DDBJ databases">
        <title>Whole genome sequencing and de novo assembly of Staphylococcus pseudintermedius: a novel pangenome approach to unravel pathogenesis of canine pyoderma.</title>
        <authorList>
            <person name="Ferrer L."/>
            <person name="Perez D."/>
            <person name="Fonticoba R."/>
            <person name="Vines J."/>
            <person name="Fabregas N."/>
            <person name="Madronero S."/>
            <person name="Meroni G."/>
            <person name="Martino P."/>
            <person name="Martinez S."/>
            <person name="Cusco A."/>
            <person name="Migura L."/>
            <person name="Francino O."/>
        </authorList>
    </citation>
    <scope>NUCLEOTIDE SEQUENCE [LARGE SCALE GENOMIC DNA]</scope>
    <source>
        <strain evidence="7 12">HSP080</strain>
    </source>
</reference>
<reference evidence="4 13" key="4">
    <citation type="submission" date="2018-11" db="EMBL/GenBank/DDBJ databases">
        <authorList>
            <consortium name="Veterinary Laboratory Investigation and Response Network"/>
        </authorList>
    </citation>
    <scope>NUCLEOTIDE SEQUENCE [LARGE SCALE GENOMIC DNA]</scope>
    <source>
        <strain evidence="4 13">SPSE-18-VL-LA-PA-Ryan-0021</strain>
    </source>
</reference>
<dbReference type="EMBL" id="CP066884">
    <property type="protein sequence ID" value="QQM97685.1"/>
    <property type="molecule type" value="Genomic_DNA"/>
</dbReference>
<accession>A0A166NX46</accession>
<evidence type="ECO:0000313" key="7">
    <source>
        <dbReference type="EMBL" id="QQM97685.1"/>
    </source>
</evidence>
<reference evidence="11" key="3">
    <citation type="journal article" date="2018" name="Vet. Microbiol.">
        <title>Molecular epidemiology of methicillin-resistant staphylococci amongst veterinary personnel, personnel-owned pets, patients and the hospital environment of two companion animal veterinary hospitals.</title>
        <authorList>
            <person name="Worthing K.A."/>
            <person name="Brown J."/>
            <person name="Gerber L."/>
            <person name="Abraham S."/>
            <person name="Trott D."/>
            <person name="Norris J.M."/>
        </authorList>
    </citation>
    <scope>NUCLEOTIDE SEQUENCE [LARGE SCALE GENOMIC DNA]</scope>
    <source>
        <strain evidence="11">ST496-2</strain>
    </source>
</reference>
<dbReference type="EMBL" id="QEIT01000025">
    <property type="protein sequence ID" value="PWZ75530.1"/>
    <property type="molecule type" value="Genomic_DNA"/>
</dbReference>
<organism evidence="6 9">
    <name type="scientific">Staphylococcus pseudintermedius</name>
    <dbReference type="NCBI Taxonomy" id="283734"/>
    <lineage>
        <taxon>Bacteria</taxon>
        <taxon>Bacillati</taxon>
        <taxon>Bacillota</taxon>
        <taxon>Bacilli</taxon>
        <taxon>Bacillales</taxon>
        <taxon>Staphylococcaceae</taxon>
        <taxon>Staphylococcus</taxon>
        <taxon>Staphylococcus intermedius group</taxon>
    </lineage>
</organism>
<evidence type="ECO:0000256" key="2">
    <source>
        <dbReference type="SAM" id="MobiDB-lite"/>
    </source>
</evidence>
<proteinExistence type="predicted"/>
<evidence type="ECO:0000313" key="10">
    <source>
        <dbReference type="Proteomes" id="UP000246800"/>
    </source>
</evidence>
<feature type="domain" description="YvlB/LiaX N-terminal" evidence="3">
    <location>
        <begin position="7"/>
        <end position="34"/>
    </location>
</feature>
<feature type="compositionally biased region" description="Basic and acidic residues" evidence="2">
    <location>
        <begin position="43"/>
        <end position="53"/>
    </location>
</feature>
<dbReference type="Proteomes" id="UP000246351">
    <property type="component" value="Unassembled WGS sequence"/>
</dbReference>
<dbReference type="Pfam" id="PF22746">
    <property type="entry name" value="SHOCT-like_DUF2089-C"/>
    <property type="match status" value="1"/>
</dbReference>
<evidence type="ECO:0000313" key="4">
    <source>
        <dbReference type="EMBL" id="EGQ4384713.1"/>
    </source>
</evidence>
<evidence type="ECO:0000259" key="3">
    <source>
        <dbReference type="Pfam" id="PF22746"/>
    </source>
</evidence>
<evidence type="ECO:0000313" key="9">
    <source>
        <dbReference type="Proteomes" id="UP000246351"/>
    </source>
</evidence>
<evidence type="ECO:0000313" key="8">
    <source>
        <dbReference type="EMBL" id="REA80893.1"/>
    </source>
</evidence>
<gene>
    <name evidence="5" type="ORF">DD902_05130</name>
    <name evidence="6" type="ORF">DD924_00620</name>
    <name evidence="8" type="ORF">DV961_09040</name>
    <name evidence="4" type="ORF">EGV54_06340</name>
    <name evidence="7" type="ORF">JGZ15_09415</name>
</gene>
<dbReference type="Proteomes" id="UP000600220">
    <property type="component" value="Unassembled WGS sequence"/>
</dbReference>
<protein>
    <recommendedName>
        <fullName evidence="3">YvlB/LiaX N-terminal domain-containing protein</fullName>
    </recommendedName>
</protein>
<dbReference type="EMBL" id="QQPC01000062">
    <property type="protein sequence ID" value="REA80893.1"/>
    <property type="molecule type" value="Genomic_DNA"/>
</dbReference>
<dbReference type="RefSeq" id="WP_014614499.1">
    <property type="nucleotide sequence ID" value="NZ_AP019372.1"/>
</dbReference>
<dbReference type="AlphaFoldDB" id="A0A166NX46"/>
<evidence type="ECO:0000313" key="5">
    <source>
        <dbReference type="EMBL" id="PWZ75530.1"/>
    </source>
</evidence>
<dbReference type="Proteomes" id="UP000595859">
    <property type="component" value="Chromosome"/>
</dbReference>
<sequence length="116" mass="13182">MEEAKVKVLELLKDGKISVEEATTLLDAMTTEEKVTHATTTNKSDRTEKTTRDFEETVEGFVNNTLDSVASLLKHGQKLINVNRDKVKEMSESERQAALKKVEETLNEVREKMKKD</sequence>
<dbReference type="InterPro" id="IPR053959">
    <property type="entry name" value="YvlB/LiaX_N"/>
</dbReference>
<dbReference type="EMBL" id="QEIV01000036">
    <property type="protein sequence ID" value="PWZ99817.1"/>
    <property type="molecule type" value="Genomic_DNA"/>
</dbReference>
<feature type="coiled-coil region" evidence="1">
    <location>
        <begin position="88"/>
        <end position="115"/>
    </location>
</feature>
<dbReference type="OrthoDB" id="2411855at2"/>
<evidence type="ECO:0000313" key="6">
    <source>
        <dbReference type="EMBL" id="PWZ99817.1"/>
    </source>
</evidence>
<dbReference type="EMBL" id="AAXKXX010000007">
    <property type="protein sequence ID" value="EGQ4384713.1"/>
    <property type="molecule type" value="Genomic_DNA"/>
</dbReference>
<evidence type="ECO:0000313" key="11">
    <source>
        <dbReference type="Proteomes" id="UP000256409"/>
    </source>
</evidence>
<dbReference type="GeneID" id="93824610"/>
<name>A0A166NX46_STAPS</name>
<evidence type="ECO:0000313" key="13">
    <source>
        <dbReference type="Proteomes" id="UP000600220"/>
    </source>
</evidence>
<dbReference type="Proteomes" id="UP000246800">
    <property type="component" value="Unassembled WGS sequence"/>
</dbReference>
<dbReference type="Proteomes" id="UP000256409">
    <property type="component" value="Unassembled WGS sequence"/>
</dbReference>
<reference evidence="9 10" key="1">
    <citation type="journal article" date="2018" name="Vet. Microbiol.">
        <title>Clonal diversity and geographic distribution of methicillin-resistant Staphylococcus pseudintermedius from Australian animals: Discovery of novel sequence types.</title>
        <authorList>
            <person name="Worthing K.A."/>
            <person name="Abraham S."/>
            <person name="Coombs G.W."/>
            <person name="Pang S."/>
            <person name="Saputra S."/>
            <person name="Jordan D."/>
            <person name="Trott D.J."/>
            <person name="Norris J.M."/>
        </authorList>
    </citation>
    <scope>NUCLEOTIDE SEQUENCE [LARGE SCALE GENOMIC DNA]</scope>
    <source>
        <strain evidence="5 10">ST525 1</strain>
        <strain evidence="6 9">ST71 3</strain>
    </source>
</reference>
<keyword evidence="13" id="KW-1185">Reference proteome</keyword>
<reference evidence="8" key="2">
    <citation type="journal article" date="2018" name="Vet. Microbiol.">
        <title>Methicillin-resistant staphylococci amongst veterinary personnel, personnel-owned pets, patients and the hospital environment of two small animal veterinary hospitals.</title>
        <authorList>
            <person name="Worthing K.A."/>
            <person name="Brown J."/>
            <person name="Gerber L."/>
            <person name="Abraham S."/>
            <person name="Trott D."/>
            <person name="Norris J.M."/>
        </authorList>
    </citation>
    <scope>NUCLEOTIDE SEQUENCE</scope>
    <source>
        <strain evidence="8">ST496-2</strain>
    </source>
</reference>
<dbReference type="STRING" id="937773.SPSINT_0471"/>
<keyword evidence="1" id="KW-0175">Coiled coil</keyword>
<evidence type="ECO:0000313" key="12">
    <source>
        <dbReference type="Proteomes" id="UP000595859"/>
    </source>
</evidence>
<feature type="region of interest" description="Disordered" evidence="2">
    <location>
        <begin position="31"/>
        <end position="53"/>
    </location>
</feature>